<accession>A0A317SGM4</accession>
<dbReference type="AlphaFoldDB" id="A0A317SGM4"/>
<evidence type="ECO:0000313" key="5">
    <source>
        <dbReference type="Proteomes" id="UP000246991"/>
    </source>
</evidence>
<dbReference type="InterPro" id="IPR027806">
    <property type="entry name" value="HARBI1_dom"/>
</dbReference>
<evidence type="ECO:0000256" key="1">
    <source>
        <dbReference type="ARBA" id="ARBA00001968"/>
    </source>
</evidence>
<dbReference type="STRING" id="42249.A0A317SGM4"/>
<dbReference type="GO" id="GO:0046872">
    <property type="term" value="F:metal ion binding"/>
    <property type="evidence" value="ECO:0007669"/>
    <property type="project" value="UniProtKB-KW"/>
</dbReference>
<evidence type="ECO:0000259" key="3">
    <source>
        <dbReference type="Pfam" id="PF13359"/>
    </source>
</evidence>
<feature type="non-terminal residue" evidence="4">
    <location>
        <position position="1"/>
    </location>
</feature>
<gene>
    <name evidence="4" type="ORF">C7212DRAFT_216301</name>
</gene>
<sequence length="221" mass="25750">IRFSKEEIHQILPYLKLHRIQWRYHYNPHPEEAFCILLYRLFYPYRLKNCLKIFGSSRGRLSVICNDLVSYLISRYAETLFWDKWRLTFDTLQRYVYANTIKCTSGLPGIWGFVDSTMRPFCHPGENQGSFYSGYKKCHPFKFQSIVTPDGLLSSLAGLFPGPIGDWVVWHSCGIVEILQDIFSKSKISEEERLYVYGDSAYSPVFGVMGPFVEQVNKPLT</sequence>
<organism evidence="4 5">
    <name type="scientific">Tuber magnatum</name>
    <name type="common">white Piedmont truffle</name>
    <dbReference type="NCBI Taxonomy" id="42249"/>
    <lineage>
        <taxon>Eukaryota</taxon>
        <taxon>Fungi</taxon>
        <taxon>Dikarya</taxon>
        <taxon>Ascomycota</taxon>
        <taxon>Pezizomycotina</taxon>
        <taxon>Pezizomycetes</taxon>
        <taxon>Pezizales</taxon>
        <taxon>Tuberaceae</taxon>
        <taxon>Tuber</taxon>
    </lineage>
</organism>
<keyword evidence="5" id="KW-1185">Reference proteome</keyword>
<comment type="cofactor">
    <cofactor evidence="1">
        <name>a divalent metal cation</name>
        <dbReference type="ChEBI" id="CHEBI:60240"/>
    </cofactor>
</comment>
<protein>
    <recommendedName>
        <fullName evidence="3">DDE Tnp4 domain-containing protein</fullName>
    </recommendedName>
</protein>
<dbReference type="EMBL" id="PYWC01000077">
    <property type="protein sequence ID" value="PWW73575.1"/>
    <property type="molecule type" value="Genomic_DNA"/>
</dbReference>
<name>A0A317SGM4_9PEZI</name>
<dbReference type="OrthoDB" id="5289248at2759"/>
<proteinExistence type="predicted"/>
<dbReference type="Pfam" id="PF13359">
    <property type="entry name" value="DDE_Tnp_4"/>
    <property type="match status" value="1"/>
</dbReference>
<reference evidence="4 5" key="1">
    <citation type="submission" date="2018-03" db="EMBL/GenBank/DDBJ databases">
        <title>Genomes of Pezizomycetes fungi and the evolution of truffles.</title>
        <authorList>
            <person name="Murat C."/>
            <person name="Payen T."/>
            <person name="Noel B."/>
            <person name="Kuo A."/>
            <person name="Martin F.M."/>
        </authorList>
    </citation>
    <scope>NUCLEOTIDE SEQUENCE [LARGE SCALE GENOMIC DNA]</scope>
    <source>
        <strain evidence="4">091103-1</strain>
    </source>
</reference>
<dbReference type="Proteomes" id="UP000246991">
    <property type="component" value="Unassembled WGS sequence"/>
</dbReference>
<keyword evidence="2" id="KW-0479">Metal-binding</keyword>
<evidence type="ECO:0000256" key="2">
    <source>
        <dbReference type="ARBA" id="ARBA00022723"/>
    </source>
</evidence>
<comment type="caution">
    <text evidence="4">The sequence shown here is derived from an EMBL/GenBank/DDBJ whole genome shotgun (WGS) entry which is preliminary data.</text>
</comment>
<evidence type="ECO:0000313" key="4">
    <source>
        <dbReference type="EMBL" id="PWW73575.1"/>
    </source>
</evidence>
<feature type="domain" description="DDE Tnp4" evidence="3">
    <location>
        <begin position="114"/>
        <end position="204"/>
    </location>
</feature>